<keyword evidence="1" id="KW-0378">Hydrolase</keyword>
<proteinExistence type="predicted"/>
<dbReference type="SUPFAM" id="SSF109604">
    <property type="entry name" value="HD-domain/PDEase-like"/>
    <property type="match status" value="1"/>
</dbReference>
<sequence length="80" mass="8602">MPMLTASGQLFDPTCLAAGVLTDTVCLSDIAHSLAHICRFVGHCKRHYSVAEHSLFVADILKRQGYPAAAQLAGLMHDAH</sequence>
<dbReference type="Gene3D" id="1.10.3210.10">
    <property type="entry name" value="Hypothetical protein af1432"/>
    <property type="match status" value="1"/>
</dbReference>
<feature type="non-terminal residue" evidence="1">
    <location>
        <position position="80"/>
    </location>
</feature>
<gene>
    <name evidence="1" type="ORF">B1A_09423</name>
</gene>
<reference evidence="1" key="1">
    <citation type="submission" date="2013-08" db="EMBL/GenBank/DDBJ databases">
        <authorList>
            <person name="Mendez C."/>
            <person name="Richter M."/>
            <person name="Ferrer M."/>
            <person name="Sanchez J."/>
        </authorList>
    </citation>
    <scope>NUCLEOTIDE SEQUENCE</scope>
</reference>
<reference evidence="1" key="2">
    <citation type="journal article" date="2014" name="ISME J.">
        <title>Microbial stratification in low pH oxic and suboxic macroscopic growths along an acid mine drainage.</title>
        <authorList>
            <person name="Mendez-Garcia C."/>
            <person name="Mesa V."/>
            <person name="Sprenger R.R."/>
            <person name="Richter M."/>
            <person name="Diez M.S."/>
            <person name="Solano J."/>
            <person name="Bargiela R."/>
            <person name="Golyshina O.V."/>
            <person name="Manteca A."/>
            <person name="Ramos J.L."/>
            <person name="Gallego J.R."/>
            <person name="Llorente I."/>
            <person name="Martins Dos Santos V.A."/>
            <person name="Jensen O.N."/>
            <person name="Pelaez A.I."/>
            <person name="Sanchez J."/>
            <person name="Ferrer M."/>
        </authorList>
    </citation>
    <scope>NUCLEOTIDE SEQUENCE</scope>
</reference>
<name>T1C904_9ZZZZ</name>
<comment type="caution">
    <text evidence="1">The sequence shown here is derived from an EMBL/GenBank/DDBJ whole genome shotgun (WGS) entry which is preliminary data.</text>
</comment>
<organism evidence="1">
    <name type="scientific">mine drainage metagenome</name>
    <dbReference type="NCBI Taxonomy" id="410659"/>
    <lineage>
        <taxon>unclassified sequences</taxon>
        <taxon>metagenomes</taxon>
        <taxon>ecological metagenomes</taxon>
    </lineage>
</organism>
<accession>T1C904</accession>
<dbReference type="EMBL" id="AUZX01006719">
    <property type="protein sequence ID" value="EQD62755.1"/>
    <property type="molecule type" value="Genomic_DNA"/>
</dbReference>
<dbReference type="AlphaFoldDB" id="T1C904"/>
<protein>
    <submittedName>
        <fullName evidence="1">Metal dependent phosphohydrolase</fullName>
    </submittedName>
</protein>
<evidence type="ECO:0000313" key="1">
    <source>
        <dbReference type="EMBL" id="EQD62755.1"/>
    </source>
</evidence>
<dbReference type="GO" id="GO:0016787">
    <property type="term" value="F:hydrolase activity"/>
    <property type="evidence" value="ECO:0007669"/>
    <property type="project" value="UniProtKB-KW"/>
</dbReference>